<gene>
    <name evidence="1" type="ORF">HPB48_016077</name>
</gene>
<keyword evidence="2" id="KW-1185">Reference proteome</keyword>
<dbReference type="VEuPathDB" id="VectorBase:HLOH_040361"/>
<reference evidence="1 2" key="1">
    <citation type="journal article" date="2020" name="Cell">
        <title>Large-Scale Comparative Analyses of Tick Genomes Elucidate Their Genetic Diversity and Vector Capacities.</title>
        <authorList>
            <consortium name="Tick Genome and Microbiome Consortium (TIGMIC)"/>
            <person name="Jia N."/>
            <person name="Wang J."/>
            <person name="Shi W."/>
            <person name="Du L."/>
            <person name="Sun Y."/>
            <person name="Zhan W."/>
            <person name="Jiang J.F."/>
            <person name="Wang Q."/>
            <person name="Zhang B."/>
            <person name="Ji P."/>
            <person name="Bell-Sakyi L."/>
            <person name="Cui X.M."/>
            <person name="Yuan T.T."/>
            <person name="Jiang B.G."/>
            <person name="Yang W.F."/>
            <person name="Lam T.T."/>
            <person name="Chang Q.C."/>
            <person name="Ding S.J."/>
            <person name="Wang X.J."/>
            <person name="Zhu J.G."/>
            <person name="Ruan X.D."/>
            <person name="Zhao L."/>
            <person name="Wei J.T."/>
            <person name="Ye R.Z."/>
            <person name="Que T.C."/>
            <person name="Du C.H."/>
            <person name="Zhou Y.H."/>
            <person name="Cheng J.X."/>
            <person name="Dai P.F."/>
            <person name="Guo W.B."/>
            <person name="Han X.H."/>
            <person name="Huang E.J."/>
            <person name="Li L.F."/>
            <person name="Wei W."/>
            <person name="Gao Y.C."/>
            <person name="Liu J.Z."/>
            <person name="Shao H.Z."/>
            <person name="Wang X."/>
            <person name="Wang C.C."/>
            <person name="Yang T.C."/>
            <person name="Huo Q.B."/>
            <person name="Li W."/>
            <person name="Chen H.Y."/>
            <person name="Chen S.E."/>
            <person name="Zhou L.G."/>
            <person name="Ni X.B."/>
            <person name="Tian J.H."/>
            <person name="Sheng Y."/>
            <person name="Liu T."/>
            <person name="Pan Y.S."/>
            <person name="Xia L.Y."/>
            <person name="Li J."/>
            <person name="Zhao F."/>
            <person name="Cao W.C."/>
        </authorList>
    </citation>
    <scope>NUCLEOTIDE SEQUENCE [LARGE SCALE GENOMIC DNA]</scope>
    <source>
        <strain evidence="1">HaeL-2018</strain>
    </source>
</reference>
<dbReference type="Proteomes" id="UP000821853">
    <property type="component" value="Chromosome 5"/>
</dbReference>
<dbReference type="AlphaFoldDB" id="A0A9J6GJN8"/>
<organism evidence="1 2">
    <name type="scientific">Haemaphysalis longicornis</name>
    <name type="common">Bush tick</name>
    <dbReference type="NCBI Taxonomy" id="44386"/>
    <lineage>
        <taxon>Eukaryota</taxon>
        <taxon>Metazoa</taxon>
        <taxon>Ecdysozoa</taxon>
        <taxon>Arthropoda</taxon>
        <taxon>Chelicerata</taxon>
        <taxon>Arachnida</taxon>
        <taxon>Acari</taxon>
        <taxon>Parasitiformes</taxon>
        <taxon>Ixodida</taxon>
        <taxon>Ixodoidea</taxon>
        <taxon>Ixodidae</taxon>
        <taxon>Haemaphysalinae</taxon>
        <taxon>Haemaphysalis</taxon>
    </lineage>
</organism>
<evidence type="ECO:0000313" key="2">
    <source>
        <dbReference type="Proteomes" id="UP000821853"/>
    </source>
</evidence>
<proteinExistence type="predicted"/>
<accession>A0A9J6GJN8</accession>
<dbReference type="OMA" id="MKESNVM"/>
<comment type="caution">
    <text evidence="1">The sequence shown here is derived from an EMBL/GenBank/DDBJ whole genome shotgun (WGS) entry which is preliminary data.</text>
</comment>
<sequence length="119" mass="13260">MKEANLLRLFQAFGVSRILFIAPFLKLTKAEKSKLDIIIRKGIKSALGLPPNTSTAKILSLGVSNTLDELIEAAKASQQQRLLGSRTGRRILERLGYKSIEIAKDMKDLPKNVREKLTI</sequence>
<name>A0A9J6GJN8_HAELO</name>
<dbReference type="EMBL" id="JABSTR010000007">
    <property type="protein sequence ID" value="KAH9375515.1"/>
    <property type="molecule type" value="Genomic_DNA"/>
</dbReference>
<protein>
    <submittedName>
        <fullName evidence="1">Uncharacterized protein</fullName>
    </submittedName>
</protein>
<evidence type="ECO:0000313" key="1">
    <source>
        <dbReference type="EMBL" id="KAH9375515.1"/>
    </source>
</evidence>
<dbReference type="OrthoDB" id="6513536at2759"/>